<keyword evidence="3" id="KW-1185">Reference proteome</keyword>
<dbReference type="PANTHER" id="PTHR33306">
    <property type="entry name" value="EXPRESSED PROTEIN-RELATED-RELATED"/>
    <property type="match status" value="1"/>
</dbReference>
<accession>A0A2P6QN35</accession>
<organism evidence="2 3">
    <name type="scientific">Rosa chinensis</name>
    <name type="common">China rose</name>
    <dbReference type="NCBI Taxonomy" id="74649"/>
    <lineage>
        <taxon>Eukaryota</taxon>
        <taxon>Viridiplantae</taxon>
        <taxon>Streptophyta</taxon>
        <taxon>Embryophyta</taxon>
        <taxon>Tracheophyta</taxon>
        <taxon>Spermatophyta</taxon>
        <taxon>Magnoliopsida</taxon>
        <taxon>eudicotyledons</taxon>
        <taxon>Gunneridae</taxon>
        <taxon>Pentapetalae</taxon>
        <taxon>rosids</taxon>
        <taxon>fabids</taxon>
        <taxon>Rosales</taxon>
        <taxon>Rosaceae</taxon>
        <taxon>Rosoideae</taxon>
        <taxon>Rosoideae incertae sedis</taxon>
        <taxon>Rosa</taxon>
    </lineage>
</organism>
<dbReference type="EMBL" id="PDCK01000043">
    <property type="protein sequence ID" value="PRQ35568.1"/>
    <property type="molecule type" value="Genomic_DNA"/>
</dbReference>
<gene>
    <name evidence="2" type="ORF">RchiOBHm_Chr5g0081431</name>
</gene>
<keyword evidence="1" id="KW-1133">Transmembrane helix</keyword>
<feature type="transmembrane region" description="Helical" evidence="1">
    <location>
        <begin position="14"/>
        <end position="38"/>
    </location>
</feature>
<name>A0A2P6QN35_ROSCH</name>
<evidence type="ECO:0008006" key="4">
    <source>
        <dbReference type="Google" id="ProtNLM"/>
    </source>
</evidence>
<evidence type="ECO:0000313" key="3">
    <source>
        <dbReference type="Proteomes" id="UP000238479"/>
    </source>
</evidence>
<dbReference type="Proteomes" id="UP000238479">
    <property type="component" value="Chromosome 5"/>
</dbReference>
<keyword evidence="1" id="KW-0812">Transmembrane</keyword>
<dbReference type="PANTHER" id="PTHR33306:SF24">
    <property type="entry name" value="TRANSMEMBRANE PROTEIN"/>
    <property type="match status" value="1"/>
</dbReference>
<dbReference type="STRING" id="74649.A0A2P6QN35"/>
<feature type="transmembrane region" description="Helical" evidence="1">
    <location>
        <begin position="50"/>
        <end position="76"/>
    </location>
</feature>
<dbReference type="AlphaFoldDB" id="A0A2P6QN35"/>
<evidence type="ECO:0000256" key="1">
    <source>
        <dbReference type="SAM" id="Phobius"/>
    </source>
</evidence>
<proteinExistence type="predicted"/>
<dbReference type="OrthoDB" id="683410at2759"/>
<comment type="caution">
    <text evidence="2">The sequence shown here is derived from an EMBL/GenBank/DDBJ whole genome shotgun (WGS) entry which is preliminary data.</text>
</comment>
<keyword evidence="1" id="KW-0472">Membrane</keyword>
<protein>
    <recommendedName>
        <fullName evidence="4">Transmembrane protein</fullName>
    </recommendedName>
</protein>
<reference evidence="2 3" key="1">
    <citation type="journal article" date="2018" name="Nat. Genet.">
        <title>The Rosa genome provides new insights in the design of modern roses.</title>
        <authorList>
            <person name="Bendahmane M."/>
        </authorList>
    </citation>
    <scope>NUCLEOTIDE SEQUENCE [LARGE SCALE GENOMIC DNA]</scope>
    <source>
        <strain evidence="3">cv. Old Blush</strain>
    </source>
</reference>
<feature type="transmembrane region" description="Helical" evidence="1">
    <location>
        <begin position="96"/>
        <end position="115"/>
    </location>
</feature>
<dbReference type="Gramene" id="PRQ35568">
    <property type="protein sequence ID" value="PRQ35568"/>
    <property type="gene ID" value="RchiOBHm_Chr5g0081431"/>
</dbReference>
<evidence type="ECO:0000313" key="2">
    <source>
        <dbReference type="EMBL" id="PRQ35568.1"/>
    </source>
</evidence>
<sequence length="125" mass="14952">MARYYNDYYSYWDYFPPLQLCFFISILFFILGFTWYINYESMFEDMMFQVKLFFLLIPLILLLLVHFLSGGISFLLPYPEQDSLHRVGAGGSPTPWGVGFLLVFLLFMISYQSSIHERWFPLYSK</sequence>
<dbReference type="OMA" id="SIRESWF"/>